<dbReference type="SUPFAM" id="SSF103473">
    <property type="entry name" value="MFS general substrate transporter"/>
    <property type="match status" value="1"/>
</dbReference>
<feature type="transmembrane region" description="Helical" evidence="5">
    <location>
        <begin position="221"/>
        <end position="241"/>
    </location>
</feature>
<dbReference type="InterPro" id="IPR052524">
    <property type="entry name" value="MFS_Cyanate_Porter"/>
</dbReference>
<feature type="transmembrane region" description="Helical" evidence="5">
    <location>
        <begin position="52"/>
        <end position="76"/>
    </location>
</feature>
<feature type="domain" description="Major facilitator superfamily (MFS) profile" evidence="6">
    <location>
        <begin position="19"/>
        <end position="402"/>
    </location>
</feature>
<evidence type="ECO:0000313" key="7">
    <source>
        <dbReference type="EMBL" id="TWH74622.1"/>
    </source>
</evidence>
<feature type="transmembrane region" description="Helical" evidence="5">
    <location>
        <begin position="179"/>
        <end position="200"/>
    </location>
</feature>
<accession>A0A562IUK1</accession>
<feature type="transmembrane region" description="Helical" evidence="5">
    <location>
        <begin position="88"/>
        <end position="106"/>
    </location>
</feature>
<name>A0A562IUK1_9ACTN</name>
<keyword evidence="4 5" id="KW-0472">Membrane</keyword>
<reference evidence="7 8" key="1">
    <citation type="submission" date="2019-07" db="EMBL/GenBank/DDBJ databases">
        <title>R&amp;d 2014.</title>
        <authorList>
            <person name="Klenk H.-P."/>
        </authorList>
    </citation>
    <scope>NUCLEOTIDE SEQUENCE [LARGE SCALE GENOMIC DNA]</scope>
    <source>
        <strain evidence="7 8">DSM 45764</strain>
    </source>
</reference>
<comment type="caution">
    <text evidence="7">The sequence shown here is derived from an EMBL/GenBank/DDBJ whole genome shotgun (WGS) entry which is preliminary data.</text>
</comment>
<feature type="transmembrane region" description="Helical" evidence="5">
    <location>
        <begin position="253"/>
        <end position="276"/>
    </location>
</feature>
<dbReference type="GO" id="GO:0022857">
    <property type="term" value="F:transmembrane transporter activity"/>
    <property type="evidence" value="ECO:0007669"/>
    <property type="project" value="InterPro"/>
</dbReference>
<sequence length="436" mass="44840">MTRSAPDAPAAPAGPASYGAVLVGTAIVLTGFNLRTAINSVGPVLAEIERGLGISSGLAGLITSLPLLCFAVIGFAGPPLAARFRDGHVLAAALLIMVVGLLVRVSTDSVWVFLPGTVATMVGGALGNVLLPGLVKRWFPGRTGLLVGAYSTAMAIGGAVASFSAAPIAAAAGADGWRWALGIWAVFALVAALPWLLVPVRPGASRSTHTAVPLRALTRSPLAWTMAAFFGLQAMQAYVIIGWTAQYLRDQGMSAAVAGSLVGLNTLVVIPLNALIPLGAVRQRLQRPLLLGFLACYLTGWTGLLLAPLTVPWLWVSLLGVGMGSFALVLALFGLRGRTPESVSALSTMAQGWGYALAGVGPLLVGLFRGLTGGYTGMFVLVYTGVALLGVTGWAICRERYVDDELPGPPPRDTGLAAEVEVAGAEPPIAVPRAPR</sequence>
<dbReference type="OrthoDB" id="5317164at2"/>
<protein>
    <submittedName>
        <fullName evidence="7">CP family cyanate transporter-like MFS transporter</fullName>
    </submittedName>
</protein>
<evidence type="ECO:0000256" key="3">
    <source>
        <dbReference type="ARBA" id="ARBA00022989"/>
    </source>
</evidence>
<evidence type="ECO:0000256" key="2">
    <source>
        <dbReference type="ARBA" id="ARBA00022692"/>
    </source>
</evidence>
<comment type="subcellular location">
    <subcellularLocation>
        <location evidence="1">Cell membrane</location>
        <topology evidence="1">Multi-pass membrane protein</topology>
    </subcellularLocation>
</comment>
<evidence type="ECO:0000256" key="1">
    <source>
        <dbReference type="ARBA" id="ARBA00004651"/>
    </source>
</evidence>
<dbReference type="GO" id="GO:0005886">
    <property type="term" value="C:plasma membrane"/>
    <property type="evidence" value="ECO:0007669"/>
    <property type="project" value="UniProtKB-SubCell"/>
</dbReference>
<proteinExistence type="predicted"/>
<feature type="transmembrane region" description="Helical" evidence="5">
    <location>
        <begin position="288"/>
        <end position="307"/>
    </location>
</feature>
<feature type="transmembrane region" description="Helical" evidence="5">
    <location>
        <begin position="313"/>
        <end position="333"/>
    </location>
</feature>
<evidence type="ECO:0000256" key="4">
    <source>
        <dbReference type="ARBA" id="ARBA00023136"/>
    </source>
</evidence>
<feature type="transmembrane region" description="Helical" evidence="5">
    <location>
        <begin position="12"/>
        <end position="32"/>
    </location>
</feature>
<feature type="transmembrane region" description="Helical" evidence="5">
    <location>
        <begin position="112"/>
        <end position="135"/>
    </location>
</feature>
<dbReference type="PROSITE" id="PS50850">
    <property type="entry name" value="MFS"/>
    <property type="match status" value="1"/>
</dbReference>
<feature type="transmembrane region" description="Helical" evidence="5">
    <location>
        <begin position="147"/>
        <end position="173"/>
    </location>
</feature>
<dbReference type="Gene3D" id="1.20.1250.20">
    <property type="entry name" value="MFS general substrate transporter like domains"/>
    <property type="match status" value="2"/>
</dbReference>
<dbReference type="InterPro" id="IPR020846">
    <property type="entry name" value="MFS_dom"/>
</dbReference>
<dbReference type="AlphaFoldDB" id="A0A562IUK1"/>
<evidence type="ECO:0000259" key="6">
    <source>
        <dbReference type="PROSITE" id="PS50850"/>
    </source>
</evidence>
<gene>
    <name evidence="7" type="ORF">JD78_03166</name>
</gene>
<feature type="transmembrane region" description="Helical" evidence="5">
    <location>
        <begin position="353"/>
        <end position="371"/>
    </location>
</feature>
<organism evidence="7 8">
    <name type="scientific">Modestobacter roseus</name>
    <dbReference type="NCBI Taxonomy" id="1181884"/>
    <lineage>
        <taxon>Bacteria</taxon>
        <taxon>Bacillati</taxon>
        <taxon>Actinomycetota</taxon>
        <taxon>Actinomycetes</taxon>
        <taxon>Geodermatophilales</taxon>
        <taxon>Geodermatophilaceae</taxon>
        <taxon>Modestobacter</taxon>
    </lineage>
</organism>
<dbReference type="InterPro" id="IPR036259">
    <property type="entry name" value="MFS_trans_sf"/>
</dbReference>
<keyword evidence="8" id="KW-1185">Reference proteome</keyword>
<evidence type="ECO:0000313" key="8">
    <source>
        <dbReference type="Proteomes" id="UP000321490"/>
    </source>
</evidence>
<dbReference type="PANTHER" id="PTHR23523">
    <property type="match status" value="1"/>
</dbReference>
<feature type="transmembrane region" description="Helical" evidence="5">
    <location>
        <begin position="377"/>
        <end position="397"/>
    </location>
</feature>
<dbReference type="RefSeq" id="WP_153358404.1">
    <property type="nucleotide sequence ID" value="NZ_JABGDC010000030.1"/>
</dbReference>
<dbReference type="Pfam" id="PF07690">
    <property type="entry name" value="MFS_1"/>
    <property type="match status" value="1"/>
</dbReference>
<dbReference type="EMBL" id="VLKF01000001">
    <property type="protein sequence ID" value="TWH74622.1"/>
    <property type="molecule type" value="Genomic_DNA"/>
</dbReference>
<dbReference type="CDD" id="cd17339">
    <property type="entry name" value="MFS_NIMT_CynX_like"/>
    <property type="match status" value="1"/>
</dbReference>
<keyword evidence="2 5" id="KW-0812">Transmembrane</keyword>
<evidence type="ECO:0000256" key="5">
    <source>
        <dbReference type="SAM" id="Phobius"/>
    </source>
</evidence>
<dbReference type="PANTHER" id="PTHR23523:SF2">
    <property type="entry name" value="2-NITROIMIDAZOLE TRANSPORTER"/>
    <property type="match status" value="1"/>
</dbReference>
<dbReference type="Proteomes" id="UP000321490">
    <property type="component" value="Unassembled WGS sequence"/>
</dbReference>
<keyword evidence="3 5" id="KW-1133">Transmembrane helix</keyword>
<dbReference type="InterPro" id="IPR011701">
    <property type="entry name" value="MFS"/>
</dbReference>